<dbReference type="InterPro" id="IPR008949">
    <property type="entry name" value="Isoprenoid_synthase_dom_sf"/>
</dbReference>
<dbReference type="Pfam" id="PF00348">
    <property type="entry name" value="polyprenyl_synt"/>
    <property type="match status" value="1"/>
</dbReference>
<dbReference type="RefSeq" id="WP_142929554.1">
    <property type="nucleotide sequence ID" value="NZ_ML660108.1"/>
</dbReference>
<dbReference type="NCBIfam" id="NF045485">
    <property type="entry name" value="FPPsyn"/>
    <property type="match status" value="1"/>
</dbReference>
<dbReference type="GO" id="GO:0016114">
    <property type="term" value="P:terpenoid biosynthetic process"/>
    <property type="evidence" value="ECO:0007669"/>
    <property type="project" value="UniProtKB-ARBA"/>
</dbReference>
<dbReference type="InterPro" id="IPR000092">
    <property type="entry name" value="Polyprenyl_synt"/>
</dbReference>
<dbReference type="InterPro" id="IPR053378">
    <property type="entry name" value="Prenyl_diphosphate_synthase"/>
</dbReference>
<sequence>MTATVEVTFEVFSRQCRQRVDSALEHLLPAVAGPQARLYEAMRYSVFNGGKRIRPVLAYAAAGALAPLPAAVGPIDSVACALECIHAYSLIHDDLPAMDDDDLRRGKPTSHIAFDEATAILAGDALQALAFETLCEPAALSADIRLGLVQRLARAAGGAGMVAGQAVDLESVDRHLSLEQLQHMHNRKTGALIEAGVIMGAMATGVATRDQLTALEAYARAVGLAFQIQDDILDVVADTATLGKRQGADQALNKPTYVSLLGLEEARRRAATLSEQACDSLCGFDEQAQRLRELARYIVKRSS</sequence>
<dbReference type="SUPFAM" id="SSF48576">
    <property type="entry name" value="Terpenoid synthases"/>
    <property type="match status" value="1"/>
</dbReference>
<dbReference type="PROSITE" id="PS00723">
    <property type="entry name" value="POLYPRENYL_SYNTHASE_1"/>
    <property type="match status" value="1"/>
</dbReference>
<dbReference type="CDD" id="cd00685">
    <property type="entry name" value="Trans_IPPS_HT"/>
    <property type="match status" value="1"/>
</dbReference>
<dbReference type="SFLD" id="SFLDG01017">
    <property type="entry name" value="Polyprenyl_Transferase_Like"/>
    <property type="match status" value="1"/>
</dbReference>
<comment type="caution">
    <text evidence="8">The sequence shown here is derived from an EMBL/GenBank/DDBJ whole genome shotgun (WGS) entry which is preliminary data.</text>
</comment>
<evidence type="ECO:0000256" key="6">
    <source>
        <dbReference type="ARBA" id="ARBA00023229"/>
    </source>
</evidence>
<dbReference type="PROSITE" id="PS00444">
    <property type="entry name" value="POLYPRENYL_SYNTHASE_2"/>
    <property type="match status" value="1"/>
</dbReference>
<dbReference type="OrthoDB" id="9805316at2"/>
<dbReference type="EC" id="2.5.1.10" evidence="8"/>
<evidence type="ECO:0000313" key="9">
    <source>
        <dbReference type="Proteomes" id="UP000319732"/>
    </source>
</evidence>
<accession>A0A545SSU9</accession>
<dbReference type="GO" id="GO:0004337">
    <property type="term" value="F:(2E,6E)-farnesyl diphosphate synthase activity"/>
    <property type="evidence" value="ECO:0007669"/>
    <property type="project" value="UniProtKB-EC"/>
</dbReference>
<dbReference type="PANTHER" id="PTHR43281:SF1">
    <property type="entry name" value="FARNESYL DIPHOSPHATE SYNTHASE"/>
    <property type="match status" value="1"/>
</dbReference>
<dbReference type="Proteomes" id="UP000319732">
    <property type="component" value="Unassembled WGS sequence"/>
</dbReference>
<evidence type="ECO:0000256" key="2">
    <source>
        <dbReference type="ARBA" id="ARBA00006706"/>
    </source>
</evidence>
<dbReference type="InterPro" id="IPR033749">
    <property type="entry name" value="Polyprenyl_synt_CS"/>
</dbReference>
<dbReference type="GO" id="GO:0046872">
    <property type="term" value="F:metal ion binding"/>
    <property type="evidence" value="ECO:0007669"/>
    <property type="project" value="UniProtKB-KW"/>
</dbReference>
<dbReference type="FunFam" id="1.10.600.10:FF:000001">
    <property type="entry name" value="Geranylgeranyl diphosphate synthase"/>
    <property type="match status" value="1"/>
</dbReference>
<protein>
    <submittedName>
        <fullName evidence="8">(2E,6E)-farnesyl diphosphate synthase</fullName>
        <ecNumber evidence="8">2.5.1.10</ecNumber>
    </submittedName>
</protein>
<evidence type="ECO:0000256" key="3">
    <source>
        <dbReference type="ARBA" id="ARBA00022679"/>
    </source>
</evidence>
<dbReference type="NCBIfam" id="NF007877">
    <property type="entry name" value="PRK10581.1"/>
    <property type="match status" value="1"/>
</dbReference>
<dbReference type="GO" id="GO:0008654">
    <property type="term" value="P:phospholipid biosynthetic process"/>
    <property type="evidence" value="ECO:0007669"/>
    <property type="project" value="UniProtKB-ARBA"/>
</dbReference>
<comment type="similarity">
    <text evidence="2 7">Belongs to the FPP/GGPP synthase family.</text>
</comment>
<keyword evidence="4" id="KW-0479">Metal-binding</keyword>
<keyword evidence="5" id="KW-0460">Magnesium</keyword>
<dbReference type="GO" id="GO:0005737">
    <property type="term" value="C:cytoplasm"/>
    <property type="evidence" value="ECO:0007669"/>
    <property type="project" value="UniProtKB-ARBA"/>
</dbReference>
<keyword evidence="9" id="KW-1185">Reference proteome</keyword>
<dbReference type="SFLD" id="SFLDS00005">
    <property type="entry name" value="Isoprenoid_Synthase_Type_I"/>
    <property type="match status" value="1"/>
</dbReference>
<keyword evidence="6" id="KW-0414">Isoprene biosynthesis</keyword>
<name>A0A545SSU9_9GAMM</name>
<reference evidence="8 9" key="1">
    <citation type="submission" date="2019-06" db="EMBL/GenBank/DDBJ databases">
        <title>Whole genome sequence for Cellvibrionaceae sp. R142.</title>
        <authorList>
            <person name="Wang G."/>
        </authorList>
    </citation>
    <scope>NUCLEOTIDE SEQUENCE [LARGE SCALE GENOMIC DNA]</scope>
    <source>
        <strain evidence="8 9">R142</strain>
    </source>
</reference>
<organism evidence="8 9">
    <name type="scientific">Exilibacterium tricleocarpae</name>
    <dbReference type="NCBI Taxonomy" id="2591008"/>
    <lineage>
        <taxon>Bacteria</taxon>
        <taxon>Pseudomonadati</taxon>
        <taxon>Pseudomonadota</taxon>
        <taxon>Gammaproteobacteria</taxon>
        <taxon>Cellvibrionales</taxon>
        <taxon>Cellvibrionaceae</taxon>
        <taxon>Exilibacterium</taxon>
    </lineage>
</organism>
<dbReference type="EMBL" id="VHSG01000031">
    <property type="protein sequence ID" value="TQV68051.1"/>
    <property type="molecule type" value="Genomic_DNA"/>
</dbReference>
<evidence type="ECO:0000256" key="5">
    <source>
        <dbReference type="ARBA" id="ARBA00022842"/>
    </source>
</evidence>
<dbReference type="Gene3D" id="1.10.600.10">
    <property type="entry name" value="Farnesyl Diphosphate Synthase"/>
    <property type="match status" value="1"/>
</dbReference>
<evidence type="ECO:0000256" key="4">
    <source>
        <dbReference type="ARBA" id="ARBA00022723"/>
    </source>
</evidence>
<comment type="cofactor">
    <cofactor evidence="1">
        <name>Mg(2+)</name>
        <dbReference type="ChEBI" id="CHEBI:18420"/>
    </cofactor>
</comment>
<keyword evidence="3 7" id="KW-0808">Transferase</keyword>
<gene>
    <name evidence="8" type="primary">ispA</name>
    <name evidence="8" type="ORF">FKG94_24305</name>
</gene>
<evidence type="ECO:0000313" key="8">
    <source>
        <dbReference type="EMBL" id="TQV68051.1"/>
    </source>
</evidence>
<dbReference type="AlphaFoldDB" id="A0A545SSU9"/>
<evidence type="ECO:0000256" key="1">
    <source>
        <dbReference type="ARBA" id="ARBA00001946"/>
    </source>
</evidence>
<proteinExistence type="inferred from homology"/>
<evidence type="ECO:0000256" key="7">
    <source>
        <dbReference type="RuleBase" id="RU004466"/>
    </source>
</evidence>
<dbReference type="PANTHER" id="PTHR43281">
    <property type="entry name" value="FARNESYL DIPHOSPHATE SYNTHASE"/>
    <property type="match status" value="1"/>
</dbReference>